<name>A0AAD8ZNT7_9TELE</name>
<feature type="region of interest" description="Disordered" evidence="1">
    <location>
        <begin position="1"/>
        <end position="103"/>
    </location>
</feature>
<protein>
    <submittedName>
        <fullName evidence="2">Uncharacterized protein</fullName>
    </submittedName>
</protein>
<feature type="non-terminal residue" evidence="2">
    <location>
        <position position="1"/>
    </location>
</feature>
<feature type="compositionally biased region" description="Basic and acidic residues" evidence="1">
    <location>
        <begin position="82"/>
        <end position="91"/>
    </location>
</feature>
<accession>A0AAD8ZNT7</accession>
<proteinExistence type="predicted"/>
<keyword evidence="3" id="KW-1185">Reference proteome</keyword>
<comment type="caution">
    <text evidence="2">The sequence shown here is derived from an EMBL/GenBank/DDBJ whole genome shotgun (WGS) entry which is preliminary data.</text>
</comment>
<evidence type="ECO:0000313" key="2">
    <source>
        <dbReference type="EMBL" id="KAK1802507.1"/>
    </source>
</evidence>
<sequence>ARFPLQWIEKRHVGTMDNTEDGEQKKEREERKRPSTTPQRDPPSSWPHSRLPQQGRRPLDHFGRGPEYGPGSDSAESYRSQPDYEDRHSEGDSAGSSDPYMEYYEGYVDYEDRGECSDVSLRSNLGSNYVEDPPMEVEEVSSRSEAPGMRSLRHLRDRPRLHLGGAAQEPANHSTRHKERRPRSRKRLPLLEHIASELMRLYLSLVEARERLHQYSP</sequence>
<feature type="compositionally biased region" description="Basic residues" evidence="1">
    <location>
        <begin position="174"/>
        <end position="186"/>
    </location>
</feature>
<dbReference type="AlphaFoldDB" id="A0AAD8ZNT7"/>
<reference evidence="2" key="1">
    <citation type="submission" date="2023-03" db="EMBL/GenBank/DDBJ databases">
        <title>Electrophorus voltai genome.</title>
        <authorList>
            <person name="Bian C."/>
        </authorList>
    </citation>
    <scope>NUCLEOTIDE SEQUENCE</scope>
    <source>
        <strain evidence="2">CB-2022</strain>
        <tissue evidence="2">Muscle</tissue>
    </source>
</reference>
<feature type="compositionally biased region" description="Basic residues" evidence="1">
    <location>
        <begin position="151"/>
        <end position="161"/>
    </location>
</feature>
<organism evidence="2 3">
    <name type="scientific">Electrophorus voltai</name>
    <dbReference type="NCBI Taxonomy" id="2609070"/>
    <lineage>
        <taxon>Eukaryota</taxon>
        <taxon>Metazoa</taxon>
        <taxon>Chordata</taxon>
        <taxon>Craniata</taxon>
        <taxon>Vertebrata</taxon>
        <taxon>Euteleostomi</taxon>
        <taxon>Actinopterygii</taxon>
        <taxon>Neopterygii</taxon>
        <taxon>Teleostei</taxon>
        <taxon>Ostariophysi</taxon>
        <taxon>Gymnotiformes</taxon>
        <taxon>Gymnotoidei</taxon>
        <taxon>Gymnotidae</taxon>
        <taxon>Electrophorus</taxon>
    </lineage>
</organism>
<feature type="region of interest" description="Disordered" evidence="1">
    <location>
        <begin position="124"/>
        <end position="186"/>
    </location>
</feature>
<evidence type="ECO:0000256" key="1">
    <source>
        <dbReference type="SAM" id="MobiDB-lite"/>
    </source>
</evidence>
<dbReference type="Proteomes" id="UP001239994">
    <property type="component" value="Unassembled WGS sequence"/>
</dbReference>
<gene>
    <name evidence="2" type="ORF">P4O66_021794</name>
</gene>
<dbReference type="EMBL" id="JAROKS010000007">
    <property type="protein sequence ID" value="KAK1802507.1"/>
    <property type="molecule type" value="Genomic_DNA"/>
</dbReference>
<feature type="compositionally biased region" description="Basic and acidic residues" evidence="1">
    <location>
        <begin position="22"/>
        <end position="33"/>
    </location>
</feature>
<evidence type="ECO:0000313" key="3">
    <source>
        <dbReference type="Proteomes" id="UP001239994"/>
    </source>
</evidence>